<organism evidence="2 3">
    <name type="scientific">Chlamydia pneumoniae</name>
    <name type="common">Chlamydophila pneumoniae</name>
    <dbReference type="NCBI Taxonomy" id="83558"/>
    <lineage>
        <taxon>Bacteria</taxon>
        <taxon>Pseudomonadati</taxon>
        <taxon>Chlamydiota</taxon>
        <taxon>Chlamydiia</taxon>
        <taxon>Chlamydiales</taxon>
        <taxon>Chlamydiaceae</taxon>
        <taxon>Chlamydia/Chlamydophila group</taxon>
        <taxon>Chlamydia</taxon>
    </lineage>
</organism>
<gene>
    <name evidence="2" type="ordered locus">CpB0930</name>
</gene>
<proteinExistence type="predicted"/>
<keyword evidence="1" id="KW-1133">Transmembrane helix</keyword>
<feature type="transmembrane region" description="Helical" evidence="1">
    <location>
        <begin position="51"/>
        <end position="70"/>
    </location>
</feature>
<evidence type="ECO:0000313" key="2">
    <source>
        <dbReference type="EMBL" id="AAP98859.1"/>
    </source>
</evidence>
<dbReference type="Proteomes" id="UP000000424">
    <property type="component" value="Chromosome"/>
</dbReference>
<evidence type="ECO:0000313" key="3">
    <source>
        <dbReference type="Proteomes" id="UP000000424"/>
    </source>
</evidence>
<reference evidence="2" key="1">
    <citation type="submission" date="2002-05" db="EMBL/GenBank/DDBJ databases">
        <title>The genome sequence of Chlamydia pneumoniae TW183 and comparison with other Chlamydia strains based on whole genome sequence analysis.</title>
        <authorList>
            <person name="Geng M.M."/>
            <person name="Schuhmacher A."/>
            <person name="Muehldorfer I."/>
            <person name="Bensch K.W."/>
            <person name="Schaefer K.P."/>
            <person name="Schneider S."/>
            <person name="Pohl T."/>
            <person name="Essig A."/>
            <person name="Marre R."/>
            <person name="Melchers K."/>
        </authorList>
    </citation>
    <scope>NUCLEOTIDE SEQUENCE [LARGE SCALE GENOMIC DNA]</scope>
    <source>
        <strain evidence="2">TW-183</strain>
    </source>
</reference>
<protein>
    <submittedName>
        <fullName evidence="2">Uncharacterized protein</fullName>
    </submittedName>
</protein>
<sequence>MRILSVSERRFYGKREVRIILETREILVVFERCNCILVLLKKRLCNQPNKGTCILVCILNIVLFSVGPSFW</sequence>
<evidence type="ECO:0000256" key="1">
    <source>
        <dbReference type="SAM" id="Phobius"/>
    </source>
</evidence>
<keyword evidence="3" id="KW-1185">Reference proteome</keyword>
<name>A0ABN3YQG8_CHLPN</name>
<accession>A0ABN3YQG8</accession>
<dbReference type="EMBL" id="AE009440">
    <property type="protein sequence ID" value="AAP98859.1"/>
    <property type="molecule type" value="Genomic_DNA"/>
</dbReference>
<keyword evidence="1" id="KW-0812">Transmembrane</keyword>
<keyword evidence="1" id="KW-0472">Membrane</keyword>